<dbReference type="Proteomes" id="UP001151088">
    <property type="component" value="Unassembled WGS sequence"/>
</dbReference>
<comment type="caution">
    <text evidence="2">The sequence shown here is derived from an EMBL/GenBank/DDBJ whole genome shotgun (WGS) entry which is preliminary data.</text>
</comment>
<dbReference type="InterPro" id="IPR036291">
    <property type="entry name" value="NAD(P)-bd_dom_sf"/>
</dbReference>
<dbReference type="InterPro" id="IPR001509">
    <property type="entry name" value="Epimerase_deHydtase"/>
</dbReference>
<evidence type="ECO:0000259" key="1">
    <source>
        <dbReference type="Pfam" id="PF01370"/>
    </source>
</evidence>
<gene>
    <name evidence="2" type="ORF">NVS89_12705</name>
</gene>
<dbReference type="RefSeq" id="WP_258733127.1">
    <property type="nucleotide sequence ID" value="NZ_JANTHZ010000005.1"/>
</dbReference>
<feature type="domain" description="NAD-dependent epimerase/dehydratase" evidence="1">
    <location>
        <begin position="19"/>
        <end position="232"/>
    </location>
</feature>
<dbReference type="AlphaFoldDB" id="A0A9X2PH44"/>
<evidence type="ECO:0000313" key="2">
    <source>
        <dbReference type="EMBL" id="MCS0495960.1"/>
    </source>
</evidence>
<dbReference type="PANTHER" id="PTHR43245">
    <property type="entry name" value="BIFUNCTIONAL POLYMYXIN RESISTANCE PROTEIN ARNA"/>
    <property type="match status" value="1"/>
</dbReference>
<protein>
    <submittedName>
        <fullName evidence="2">NAD(P)-dependent oxidoreductase</fullName>
    </submittedName>
</protein>
<dbReference type="EMBL" id="JANTHZ010000005">
    <property type="protein sequence ID" value="MCS0495960.1"/>
    <property type="molecule type" value="Genomic_DNA"/>
</dbReference>
<sequence>MIGMLGISMGAAPAGPHVHITGANGFIGRAVANRLRAEGCEVSGSDLRASGDEDVAALDLRERAAVIRHIAALAPDIVIHAGAISGAMLAADDPALMFDVNVTGTLNLAEAMRLAGVPRLVFLSSNAVYAPAPTRAPVPESAPLGAADAYGASKLAAEAVLRSYAESQGIATIALRVSSVFGPGRVTPYLVSQTLEAIRAGEPLTVTDERSNMRQFVHVDDVVEAVWRAVEADLPGFTPINITGGTYLSEEAIVRLLAGEPPRVPITVIGERGREDDGHVGPLDIARARELLGYEPAVDIAAALGEMAGPIVAGSSPA</sequence>
<evidence type="ECO:0000313" key="3">
    <source>
        <dbReference type="Proteomes" id="UP001151088"/>
    </source>
</evidence>
<dbReference type="PROSITE" id="PS00061">
    <property type="entry name" value="ADH_SHORT"/>
    <property type="match status" value="1"/>
</dbReference>
<dbReference type="SUPFAM" id="SSF51735">
    <property type="entry name" value="NAD(P)-binding Rossmann-fold domains"/>
    <property type="match status" value="1"/>
</dbReference>
<reference evidence="2" key="1">
    <citation type="submission" date="2022-08" db="EMBL/GenBank/DDBJ databases">
        <authorList>
            <person name="Li F."/>
        </authorList>
    </citation>
    <scope>NUCLEOTIDE SEQUENCE</scope>
    <source>
        <strain evidence="2">MQZ15Z-1</strain>
    </source>
</reference>
<dbReference type="CDD" id="cd08946">
    <property type="entry name" value="SDR_e"/>
    <property type="match status" value="1"/>
</dbReference>
<dbReference type="Gene3D" id="3.40.50.720">
    <property type="entry name" value="NAD(P)-binding Rossmann-like Domain"/>
    <property type="match status" value="1"/>
</dbReference>
<proteinExistence type="predicted"/>
<dbReference type="InterPro" id="IPR020904">
    <property type="entry name" value="Sc_DH/Rdtase_CS"/>
</dbReference>
<keyword evidence="3" id="KW-1185">Reference proteome</keyword>
<dbReference type="Pfam" id="PF01370">
    <property type="entry name" value="Epimerase"/>
    <property type="match status" value="1"/>
</dbReference>
<accession>A0A9X2PH44</accession>
<dbReference type="InterPro" id="IPR050177">
    <property type="entry name" value="Lipid_A_modif_metabolic_enz"/>
</dbReference>
<organism evidence="2 3">
    <name type="scientific">Ancylobacter mangrovi</name>
    <dbReference type="NCBI Taxonomy" id="2972472"/>
    <lineage>
        <taxon>Bacteria</taxon>
        <taxon>Pseudomonadati</taxon>
        <taxon>Pseudomonadota</taxon>
        <taxon>Alphaproteobacteria</taxon>
        <taxon>Hyphomicrobiales</taxon>
        <taxon>Xanthobacteraceae</taxon>
        <taxon>Ancylobacter</taxon>
    </lineage>
</organism>
<name>A0A9X2PH44_9HYPH</name>